<protein>
    <submittedName>
        <fullName evidence="6">Flagellar biosynthesis protein FlhG</fullName>
    </submittedName>
</protein>
<dbReference type="eggNOG" id="COG0455">
    <property type="taxonomic scope" value="Bacteria"/>
</dbReference>
<evidence type="ECO:0000256" key="3">
    <source>
        <dbReference type="PIRSR" id="PIRSR003092-1"/>
    </source>
</evidence>
<accession>I0IGQ3</accession>
<dbReference type="InterPro" id="IPR027417">
    <property type="entry name" value="P-loop_NTPase"/>
</dbReference>
<dbReference type="GO" id="GO:0005524">
    <property type="term" value="F:ATP binding"/>
    <property type="evidence" value="ECO:0007669"/>
    <property type="project" value="UniProtKB-KW"/>
</dbReference>
<dbReference type="Proteomes" id="UP000007881">
    <property type="component" value="Chromosome"/>
</dbReference>
<feature type="region of interest" description="Disordered" evidence="4">
    <location>
        <begin position="16"/>
        <end position="37"/>
    </location>
</feature>
<keyword evidence="6" id="KW-0969">Cilium</keyword>
<reference evidence="6 7" key="1">
    <citation type="submission" date="2012-02" db="EMBL/GenBank/DDBJ databases">
        <title>Complete genome sequence of Phycisphaera mikurensis NBRC 102666.</title>
        <authorList>
            <person name="Ankai A."/>
            <person name="Hosoyama A."/>
            <person name="Terui Y."/>
            <person name="Sekine M."/>
            <person name="Fukai R."/>
            <person name="Kato Y."/>
            <person name="Nakamura S."/>
            <person name="Yamada-Narita S."/>
            <person name="Kawakoshi A."/>
            <person name="Fukunaga Y."/>
            <person name="Yamazaki S."/>
            <person name="Fujita N."/>
        </authorList>
    </citation>
    <scope>NUCLEOTIDE SEQUENCE [LARGE SCALE GENOMIC DNA]</scope>
    <source>
        <strain evidence="7">NBRC 102666 / KCTC 22515 / FYK2301M01</strain>
    </source>
</reference>
<dbReference type="PANTHER" id="PTHR43384">
    <property type="entry name" value="SEPTUM SITE-DETERMINING PROTEIN MIND HOMOLOG, CHLOROPLASTIC-RELATED"/>
    <property type="match status" value="1"/>
</dbReference>
<dbReference type="GO" id="GO:0005829">
    <property type="term" value="C:cytosol"/>
    <property type="evidence" value="ECO:0007669"/>
    <property type="project" value="TreeGrafter"/>
</dbReference>
<feature type="binding site" evidence="3">
    <location>
        <begin position="48"/>
        <end position="55"/>
    </location>
    <ligand>
        <name>ATP</name>
        <dbReference type="ChEBI" id="CHEBI:30616"/>
    </ligand>
</feature>
<feature type="domain" description="CobQ/CobB/MinD/ParA nucleotide binding" evidence="5">
    <location>
        <begin position="42"/>
        <end position="254"/>
    </location>
</feature>
<dbReference type="HOGENOM" id="CLU_037612_0_0_0"/>
<organism evidence="6 7">
    <name type="scientific">Phycisphaera mikurensis (strain NBRC 102666 / KCTC 22515 / FYK2301M01)</name>
    <dbReference type="NCBI Taxonomy" id="1142394"/>
    <lineage>
        <taxon>Bacteria</taxon>
        <taxon>Pseudomonadati</taxon>
        <taxon>Planctomycetota</taxon>
        <taxon>Phycisphaerae</taxon>
        <taxon>Phycisphaerales</taxon>
        <taxon>Phycisphaeraceae</taxon>
        <taxon>Phycisphaera</taxon>
    </lineage>
</organism>
<dbReference type="STRING" id="1142394.PSMK_22820"/>
<dbReference type="GO" id="GO:0016887">
    <property type="term" value="F:ATP hydrolysis activity"/>
    <property type="evidence" value="ECO:0007669"/>
    <property type="project" value="TreeGrafter"/>
</dbReference>
<evidence type="ECO:0000256" key="1">
    <source>
        <dbReference type="ARBA" id="ARBA00022741"/>
    </source>
</evidence>
<gene>
    <name evidence="6" type="primary">flhG</name>
    <name evidence="6" type="ordered locus">PSMK_22820</name>
</gene>
<dbReference type="InterPro" id="IPR050625">
    <property type="entry name" value="ParA/MinD_ATPase"/>
</dbReference>
<name>I0IGQ3_PHYMF</name>
<dbReference type="PIRSF" id="PIRSF003092">
    <property type="entry name" value="MinD"/>
    <property type="match status" value="1"/>
</dbReference>
<evidence type="ECO:0000313" key="6">
    <source>
        <dbReference type="EMBL" id="BAM04441.1"/>
    </source>
</evidence>
<keyword evidence="2 3" id="KW-0067">ATP-binding</keyword>
<dbReference type="GO" id="GO:0051782">
    <property type="term" value="P:negative regulation of cell division"/>
    <property type="evidence" value="ECO:0007669"/>
    <property type="project" value="TreeGrafter"/>
</dbReference>
<sequence>MLDQAEALRAMVDRLAGEAKAHPPTGEAAARTSSPRRRARTVAVASGKGGVGKTTLVVSLAAELVRRGRRVLVLDADFGTANVDVACGLTPEATLADVLAGTHRLPEIALRTPAGFHLLPGASGLTGAGDLPAEHLGDLFKGMDRLEAANDLILIDVGAGVGPVVQAFCAAAARLLVVTTPDPTAVTDAYALLKTLALSDDAQHARVVVNGVRDATEAGEVHDRLESACRHFLGFSPSLAGYVPDDPAVAAAVRARTPLLQEAAATPAGWQMARLAATLDSRGASQRPVEAAPDRGRGFLRRLLRIG</sequence>
<keyword evidence="6" id="KW-0966">Cell projection</keyword>
<dbReference type="PANTHER" id="PTHR43384:SF4">
    <property type="entry name" value="CELLULOSE BIOSYNTHESIS PROTEIN BCSQ-RELATED"/>
    <property type="match status" value="1"/>
</dbReference>
<dbReference type="GO" id="GO:0009898">
    <property type="term" value="C:cytoplasmic side of plasma membrane"/>
    <property type="evidence" value="ECO:0007669"/>
    <property type="project" value="TreeGrafter"/>
</dbReference>
<proteinExistence type="predicted"/>
<dbReference type="EMBL" id="AP012338">
    <property type="protein sequence ID" value="BAM04441.1"/>
    <property type="molecule type" value="Genomic_DNA"/>
</dbReference>
<keyword evidence="6" id="KW-0282">Flagellum</keyword>
<dbReference type="AlphaFoldDB" id="I0IGQ3"/>
<dbReference type="OrthoDB" id="9816297at2"/>
<evidence type="ECO:0000313" key="7">
    <source>
        <dbReference type="Proteomes" id="UP000007881"/>
    </source>
</evidence>
<dbReference type="Gene3D" id="3.40.50.300">
    <property type="entry name" value="P-loop containing nucleotide triphosphate hydrolases"/>
    <property type="match status" value="1"/>
</dbReference>
<dbReference type="InterPro" id="IPR025501">
    <property type="entry name" value="MinD_FleN"/>
</dbReference>
<dbReference type="SUPFAM" id="SSF52540">
    <property type="entry name" value="P-loop containing nucleoside triphosphate hydrolases"/>
    <property type="match status" value="1"/>
</dbReference>
<keyword evidence="7" id="KW-1185">Reference proteome</keyword>
<dbReference type="InterPro" id="IPR002586">
    <property type="entry name" value="CobQ/CobB/MinD/ParA_Nub-bd_dom"/>
</dbReference>
<dbReference type="Pfam" id="PF01656">
    <property type="entry name" value="CbiA"/>
    <property type="match status" value="1"/>
</dbReference>
<evidence type="ECO:0000256" key="4">
    <source>
        <dbReference type="SAM" id="MobiDB-lite"/>
    </source>
</evidence>
<dbReference type="KEGG" id="phm:PSMK_22820"/>
<evidence type="ECO:0000256" key="2">
    <source>
        <dbReference type="ARBA" id="ARBA00022840"/>
    </source>
</evidence>
<evidence type="ECO:0000259" key="5">
    <source>
        <dbReference type="Pfam" id="PF01656"/>
    </source>
</evidence>
<keyword evidence="1 3" id="KW-0547">Nucleotide-binding</keyword>